<sequence>MSDPARLSQESGNQLIEGVNAAESPTGTLEYASASAETAQDLGSLTATSVADLSTDTSSSSSSGGSGPVRLIGGDETSEAMQMAEAGAGSLAPDSGGSREELFSTSNLPAVTGGGPDSGGLSMSAASVGAALAATGAPLNVPSVSSASPASGSLPTGSEPELGPSTEPYTVQPEPARAAFGAPGPDPDRGDPRARRSPETGGFVPREMVARRRAAEAMTRAIVMAPPLPPSMMSAAQQQMQAPPSGSVPQPGHQPTDPAAAAAAAARQQAGPRAGRKRKGRKHGAHTAGIPLVGPGTGSQPTQPPTGSMPTAPGTGSMPIGYNHQGYPQQGYPQPGYPQGYPQPGYPQGYAPQGYAPPGYQQQTYQQPLGYQQAAPTGSMPLNAMGSVGVPTAPPQPQMPAMRPPRQPSGGSRLAMFAGVVVVIGAIIAGVIFSNRDNADDAAANAGPTTSSAPSASSGAAPVKAVSLDFTASSFAPDGQGGIDEAGGVYKSSWYTKPNIGGLKEGVGLVLDLGAAKQVSSVDFTVNGATVAGLRSADTLSNSDLTAYTSVVKQKEVSGKVSLDASQGGVHQYWMIWVTNMAPKGDGTYIVEISDLKVNGVK</sequence>
<feature type="region of interest" description="Disordered" evidence="1">
    <location>
        <begin position="50"/>
        <end position="123"/>
    </location>
</feature>
<reference evidence="3 4" key="1">
    <citation type="submission" date="2023-07" db="EMBL/GenBank/DDBJ databases">
        <title>Sequencing the genomes of 1000 actinobacteria strains.</title>
        <authorList>
            <person name="Klenk H.-P."/>
        </authorList>
    </citation>
    <scope>NUCLEOTIDE SEQUENCE [LARGE SCALE GENOMIC DNA]</scope>
    <source>
        <strain evidence="3 4">DSM 44388</strain>
    </source>
</reference>
<dbReference type="Proteomes" id="UP001235712">
    <property type="component" value="Unassembled WGS sequence"/>
</dbReference>
<name>A0ABT9P4E8_9ACTN</name>
<keyword evidence="2" id="KW-0812">Transmembrane</keyword>
<comment type="caution">
    <text evidence="3">The sequence shown here is derived from an EMBL/GenBank/DDBJ whole genome shotgun (WGS) entry which is preliminary data.</text>
</comment>
<dbReference type="EMBL" id="JAUSQZ010000001">
    <property type="protein sequence ID" value="MDP9827576.1"/>
    <property type="molecule type" value="Genomic_DNA"/>
</dbReference>
<evidence type="ECO:0000256" key="1">
    <source>
        <dbReference type="SAM" id="MobiDB-lite"/>
    </source>
</evidence>
<feature type="compositionally biased region" description="Low complexity" evidence="1">
    <location>
        <begin position="298"/>
        <end position="308"/>
    </location>
</feature>
<feature type="transmembrane region" description="Helical" evidence="2">
    <location>
        <begin position="414"/>
        <end position="433"/>
    </location>
</feature>
<accession>A0ABT9P4E8</accession>
<feature type="compositionally biased region" description="Basic residues" evidence="1">
    <location>
        <begin position="274"/>
        <end position="285"/>
    </location>
</feature>
<keyword evidence="4" id="KW-1185">Reference proteome</keyword>
<proteinExistence type="predicted"/>
<protein>
    <recommendedName>
        <fullName evidence="5">F5/8 type C domain-containing protein</fullName>
    </recommendedName>
</protein>
<feature type="compositionally biased region" description="Basic and acidic residues" evidence="1">
    <location>
        <begin position="186"/>
        <end position="198"/>
    </location>
</feature>
<feature type="compositionally biased region" description="Low complexity" evidence="1">
    <location>
        <begin position="228"/>
        <end position="245"/>
    </location>
</feature>
<dbReference type="RefSeq" id="WP_307243808.1">
    <property type="nucleotide sequence ID" value="NZ_JAUSQZ010000001.1"/>
</dbReference>
<gene>
    <name evidence="3" type="ORF">J2S57_003325</name>
</gene>
<feature type="region of interest" description="Disordered" evidence="1">
    <location>
        <begin position="228"/>
        <end position="344"/>
    </location>
</feature>
<evidence type="ECO:0000256" key="2">
    <source>
        <dbReference type="SAM" id="Phobius"/>
    </source>
</evidence>
<evidence type="ECO:0000313" key="3">
    <source>
        <dbReference type="EMBL" id="MDP9827576.1"/>
    </source>
</evidence>
<feature type="compositionally biased region" description="Low complexity" evidence="1">
    <location>
        <begin position="139"/>
        <end position="158"/>
    </location>
</feature>
<evidence type="ECO:0008006" key="5">
    <source>
        <dbReference type="Google" id="ProtNLM"/>
    </source>
</evidence>
<organism evidence="3 4">
    <name type="scientific">Kineosporia succinea</name>
    <dbReference type="NCBI Taxonomy" id="84632"/>
    <lineage>
        <taxon>Bacteria</taxon>
        <taxon>Bacillati</taxon>
        <taxon>Actinomycetota</taxon>
        <taxon>Actinomycetes</taxon>
        <taxon>Kineosporiales</taxon>
        <taxon>Kineosporiaceae</taxon>
        <taxon>Kineosporia</taxon>
    </lineage>
</organism>
<feature type="compositionally biased region" description="Low complexity" evidence="1">
    <location>
        <begin position="258"/>
        <end position="273"/>
    </location>
</feature>
<feature type="region of interest" description="Disordered" evidence="1">
    <location>
        <begin position="1"/>
        <end position="21"/>
    </location>
</feature>
<evidence type="ECO:0000313" key="4">
    <source>
        <dbReference type="Proteomes" id="UP001235712"/>
    </source>
</evidence>
<feature type="compositionally biased region" description="Low complexity" evidence="1">
    <location>
        <begin position="325"/>
        <end position="344"/>
    </location>
</feature>
<feature type="region of interest" description="Disordered" evidence="1">
    <location>
        <begin position="139"/>
        <end position="209"/>
    </location>
</feature>
<keyword evidence="2" id="KW-1133">Transmembrane helix</keyword>
<keyword evidence="2" id="KW-0472">Membrane</keyword>